<feature type="region of interest" description="Disordered" evidence="1">
    <location>
        <begin position="193"/>
        <end position="219"/>
    </location>
</feature>
<dbReference type="OrthoDB" id="10552564at2759"/>
<reference evidence="2" key="1">
    <citation type="journal article" date="2014" name="Genome Announc.">
        <title>De novo whole-genome sequence and genome annotation of Lichtheimia ramosa.</title>
        <authorList>
            <person name="Linde J."/>
            <person name="Schwartze V."/>
            <person name="Binder U."/>
            <person name="Lass-Florl C."/>
            <person name="Voigt K."/>
            <person name="Horn F."/>
        </authorList>
    </citation>
    <scope>NUCLEOTIDE SEQUENCE</scope>
    <source>
        <strain evidence="2">JMRC FSU:6197</strain>
    </source>
</reference>
<dbReference type="EMBL" id="LK023346">
    <property type="protein sequence ID" value="CDS11760.1"/>
    <property type="molecule type" value="Genomic_DNA"/>
</dbReference>
<gene>
    <name evidence="2" type="ORF">LRAMOSA04023</name>
</gene>
<sequence length="277" mass="31801">MTTRNASNTTGARRPWKRKRVMLGWNDELTQSLLTMMSRPEHNKKYHLHPTKFCKDIAKLFFNDESRDKAVYAKIDYLKRRYFDLKAKNEAGYTGPVRFEFYDECQRVFDPQLTSLSTLTNAASPDPTTPLPTTTVESSAPIQLARPMMVQNTPCHDSDDNVSSIDSRDNTSVHYYTAEQPDQNQELASPVTSFITPEPTNNENRNTDHPSGSSSMNEDKVQLQLQMMQHEEKMANLRIRELELILEITKEQEKLSSHHTSTLLRPSIATAIRPSYM</sequence>
<protein>
    <recommendedName>
        <fullName evidence="3">Myb/SANT-like domain-containing protein</fullName>
    </recommendedName>
</protein>
<name>A0A077WWU9_9FUNG</name>
<dbReference type="AlphaFoldDB" id="A0A077WWU9"/>
<organism evidence="2">
    <name type="scientific">Lichtheimia ramosa</name>
    <dbReference type="NCBI Taxonomy" id="688394"/>
    <lineage>
        <taxon>Eukaryota</taxon>
        <taxon>Fungi</taxon>
        <taxon>Fungi incertae sedis</taxon>
        <taxon>Mucoromycota</taxon>
        <taxon>Mucoromycotina</taxon>
        <taxon>Mucoromycetes</taxon>
        <taxon>Mucorales</taxon>
        <taxon>Lichtheimiaceae</taxon>
        <taxon>Lichtheimia</taxon>
    </lineage>
</organism>
<accession>A0A077WWU9</accession>
<evidence type="ECO:0000256" key="1">
    <source>
        <dbReference type="SAM" id="MobiDB-lite"/>
    </source>
</evidence>
<evidence type="ECO:0000313" key="2">
    <source>
        <dbReference type="EMBL" id="CDS11760.1"/>
    </source>
</evidence>
<evidence type="ECO:0008006" key="3">
    <source>
        <dbReference type="Google" id="ProtNLM"/>
    </source>
</evidence>
<proteinExistence type="predicted"/>